<comment type="caution">
    <text evidence="2">The sequence shown here is derived from an EMBL/GenBank/DDBJ whole genome shotgun (WGS) entry which is preliminary data.</text>
</comment>
<feature type="transmembrane region" description="Helical" evidence="1">
    <location>
        <begin position="20"/>
        <end position="41"/>
    </location>
</feature>
<proteinExistence type="predicted"/>
<evidence type="ECO:0000313" key="3">
    <source>
        <dbReference type="Proteomes" id="UP000766629"/>
    </source>
</evidence>
<accession>A0ABS7NAK9</accession>
<evidence type="ECO:0000313" key="2">
    <source>
        <dbReference type="EMBL" id="MBY6138230.1"/>
    </source>
</evidence>
<name>A0ABS7NAK9_9RHOB</name>
<keyword evidence="3" id="KW-1185">Reference proteome</keyword>
<protein>
    <submittedName>
        <fullName evidence="2">Component of SufBCD complex</fullName>
    </submittedName>
</protein>
<keyword evidence="1" id="KW-0472">Membrane</keyword>
<sequence>MDLLEIIYEMIDLRSFSNLWYWISLAVMWSSASHWILGVPYDMVYRARRRGGQAEQDLEDLTRVNVNRMLYIAEVSGPWIVALACFVLSALATLGFVYLVEIAQAVFLMAFPMSVVGLISFFTARRIARERAAGAELRRRLAFCRLCIQFVGTVSILVTAFWGMYQNLAIGAL</sequence>
<keyword evidence="1" id="KW-0812">Transmembrane</keyword>
<feature type="transmembrane region" description="Helical" evidence="1">
    <location>
        <begin position="105"/>
        <end position="122"/>
    </location>
</feature>
<organism evidence="2 3">
    <name type="scientific">Leisingera daeponensis</name>
    <dbReference type="NCBI Taxonomy" id="405746"/>
    <lineage>
        <taxon>Bacteria</taxon>
        <taxon>Pseudomonadati</taxon>
        <taxon>Pseudomonadota</taxon>
        <taxon>Alphaproteobacteria</taxon>
        <taxon>Rhodobacterales</taxon>
        <taxon>Roseobacteraceae</taxon>
        <taxon>Leisingera</taxon>
    </lineage>
</organism>
<gene>
    <name evidence="2" type="ORF">KUV26_02160</name>
</gene>
<dbReference type="Proteomes" id="UP000766629">
    <property type="component" value="Unassembled WGS sequence"/>
</dbReference>
<evidence type="ECO:0000256" key="1">
    <source>
        <dbReference type="SAM" id="Phobius"/>
    </source>
</evidence>
<keyword evidence="1" id="KW-1133">Transmembrane helix</keyword>
<feature type="transmembrane region" description="Helical" evidence="1">
    <location>
        <begin position="78"/>
        <end position="99"/>
    </location>
</feature>
<feature type="transmembrane region" description="Helical" evidence="1">
    <location>
        <begin position="143"/>
        <end position="165"/>
    </location>
</feature>
<dbReference type="EMBL" id="JAHVJA010000001">
    <property type="protein sequence ID" value="MBY6138230.1"/>
    <property type="molecule type" value="Genomic_DNA"/>
</dbReference>
<reference evidence="2 3" key="1">
    <citation type="submission" date="2021-06" db="EMBL/GenBank/DDBJ databases">
        <title>50 bacteria genomes isolated from Dapeng, Shenzhen, China.</title>
        <authorList>
            <person name="Zheng W."/>
            <person name="Yu S."/>
            <person name="Huang Y."/>
        </authorList>
    </citation>
    <scope>NUCLEOTIDE SEQUENCE [LARGE SCALE GENOMIC DNA]</scope>
    <source>
        <strain evidence="2 3">DP1N14-2</strain>
    </source>
</reference>
<dbReference type="RefSeq" id="WP_222507163.1">
    <property type="nucleotide sequence ID" value="NZ_JAHVJA010000001.1"/>
</dbReference>